<reference evidence="7 8" key="2">
    <citation type="journal article" date="2014" name="Int. J. Syst. Evol. Microbiol.">
        <title>Methanobacterium paludis sp. nov. and a novel strain of Methanobacterium lacus isolated from northern peatlands.</title>
        <authorList>
            <person name="Cadillo-Quiroz H."/>
            <person name="Brauer S.L."/>
            <person name="Goodson N."/>
            <person name="Yavitt J.B."/>
            <person name="Zinder S.H."/>
        </authorList>
    </citation>
    <scope>NUCLEOTIDE SEQUENCE [LARGE SCALE GENOMIC DNA]</scope>
    <source>
        <strain evidence="7 8">AL-21</strain>
    </source>
</reference>
<dbReference type="eggNOG" id="arCOG04490">
    <property type="taxonomic scope" value="Archaea"/>
</dbReference>
<protein>
    <recommendedName>
        <fullName evidence="6">Pyruvoyl-dependent arginine decarboxylase</fullName>
        <shortName evidence="6">PvlArgDC</shortName>
        <ecNumber evidence="6">4.1.1.19</ecNumber>
    </recommendedName>
    <component>
        <recommendedName>
            <fullName evidence="6">Pyruvoyl-dependent arginine decarboxylase subunit beta</fullName>
        </recommendedName>
    </component>
    <component>
        <recommendedName>
            <fullName evidence="6">Pyruvoyl-dependent arginine decarboxylase subunit alpha</fullName>
        </recommendedName>
    </component>
</protein>
<evidence type="ECO:0000256" key="2">
    <source>
        <dbReference type="ARBA" id="ARBA00022793"/>
    </source>
</evidence>
<dbReference type="HAMAP" id="MF_01404">
    <property type="entry name" value="PvlArgDC"/>
    <property type="match status" value="1"/>
</dbReference>
<dbReference type="SFLD" id="SFLDF00471">
    <property type="entry name" value="Pyruvoyl-dependent_arginine_de"/>
    <property type="match status" value="1"/>
</dbReference>
<organism evidence="7 8">
    <name type="scientific">Methanobacterium lacus (strain AL-21)</name>
    <dbReference type="NCBI Taxonomy" id="877455"/>
    <lineage>
        <taxon>Archaea</taxon>
        <taxon>Methanobacteriati</taxon>
        <taxon>Methanobacteriota</taxon>
        <taxon>Methanomada group</taxon>
        <taxon>Methanobacteria</taxon>
        <taxon>Methanobacteriales</taxon>
        <taxon>Methanobacteriaceae</taxon>
        <taxon>Methanobacterium</taxon>
    </lineage>
</organism>
<dbReference type="OrthoDB" id="30748at2157"/>
<dbReference type="AlphaFoldDB" id="F0T652"/>
<feature type="chain" id="PRO_5023532077" description="Pyruvoyl-dependent arginine decarboxylase subunit beta" evidence="6">
    <location>
        <begin position="1"/>
        <end position="37"/>
    </location>
</feature>
<evidence type="ECO:0000256" key="4">
    <source>
        <dbReference type="ARBA" id="ARBA00023317"/>
    </source>
</evidence>
<gene>
    <name evidence="6" type="primary">pdaD</name>
    <name evidence="7" type="ordered locus">Metbo_2346</name>
</gene>
<dbReference type="GO" id="GO:0006527">
    <property type="term" value="P:L-arginine catabolic process"/>
    <property type="evidence" value="ECO:0007669"/>
    <property type="project" value="InterPro"/>
</dbReference>
<sequence>MRISITSGRAEGPTKLNTFDNALLNAGIGDVNLIKVSSILPKDAEIVPVPKLTPGDMINSVLSYVSSDNEGDIISAFVAVAIADEFGCVVENTGINRNPDDVKAEAEEMARYMVDVRGMKLKEIIIEGKSHIVKKQGAVVAAVVYLD</sequence>
<dbReference type="STRING" id="877455.Metbo_2346"/>
<dbReference type="EMBL" id="CP002551">
    <property type="protein sequence ID" value="ADZ10559.1"/>
    <property type="molecule type" value="Genomic_DNA"/>
</dbReference>
<evidence type="ECO:0000256" key="5">
    <source>
        <dbReference type="ARBA" id="ARBA00049309"/>
    </source>
</evidence>
<dbReference type="Gene3D" id="3.30.60.30">
    <property type="match status" value="1"/>
</dbReference>
<dbReference type="Proteomes" id="UP000007490">
    <property type="component" value="Chromosome"/>
</dbReference>
<dbReference type="NCBIfam" id="TIGR00286">
    <property type="entry name" value="pyruvoyl-dependent arginine decarboxylase"/>
    <property type="match status" value="1"/>
</dbReference>
<dbReference type="EC" id="4.1.1.19" evidence="6"/>
<dbReference type="KEGG" id="mel:Metbo_2346"/>
<dbReference type="Pfam" id="PF01862">
    <property type="entry name" value="PvlArgDC"/>
    <property type="match status" value="1"/>
</dbReference>
<dbReference type="SFLD" id="SFLDS00055">
    <property type="entry name" value="Pyruvoyl-Dependent_Histidine/A"/>
    <property type="match status" value="1"/>
</dbReference>
<comment type="catalytic activity">
    <reaction evidence="5 6">
        <text>L-arginine + H(+) = agmatine + CO2</text>
        <dbReference type="Rhea" id="RHEA:17641"/>
        <dbReference type="ChEBI" id="CHEBI:15378"/>
        <dbReference type="ChEBI" id="CHEBI:16526"/>
        <dbReference type="ChEBI" id="CHEBI:32682"/>
        <dbReference type="ChEBI" id="CHEBI:58145"/>
        <dbReference type="EC" id="4.1.1.19"/>
    </reaction>
</comment>
<evidence type="ECO:0000256" key="1">
    <source>
        <dbReference type="ARBA" id="ARBA00007412"/>
    </source>
</evidence>
<dbReference type="InterPro" id="IPR002724">
    <property type="entry name" value="Pyruvoyl-dep_arg_deCO2ase"/>
</dbReference>
<dbReference type="RefSeq" id="WP_013645910.1">
    <property type="nucleotide sequence ID" value="NC_015216.1"/>
</dbReference>
<dbReference type="GO" id="GO:0008792">
    <property type="term" value="F:arginine decarboxylase activity"/>
    <property type="evidence" value="ECO:0007669"/>
    <property type="project" value="UniProtKB-UniRule"/>
</dbReference>
<keyword evidence="2 6" id="KW-0210">Decarboxylase</keyword>
<evidence type="ECO:0000256" key="6">
    <source>
        <dbReference type="HAMAP-Rule" id="MF_01404"/>
    </source>
</evidence>
<comment type="cofactor">
    <cofactor evidence="6">
        <name>pyruvate</name>
        <dbReference type="ChEBI" id="CHEBI:15361"/>
    </cofactor>
    <text evidence="6">Binds 1 pyruvoyl group covalently per subunit.</text>
</comment>
<keyword evidence="8" id="KW-1185">Reference proteome</keyword>
<dbReference type="PIRSF" id="PIRSF005216">
    <property type="entry name" value="Pyruvoyl-dep_arg_deCO2ase"/>
    <property type="match status" value="1"/>
</dbReference>
<dbReference type="GeneID" id="10278812"/>
<proteinExistence type="inferred from homology"/>
<reference evidence="8" key="1">
    <citation type="submission" date="2011-02" db="EMBL/GenBank/DDBJ databases">
        <title>Complete sequence of Methanobacterium sp. AL-21.</title>
        <authorList>
            <consortium name="US DOE Joint Genome Institute"/>
            <person name="Lucas S."/>
            <person name="Copeland A."/>
            <person name="Lapidus A."/>
            <person name="Cheng J.-F."/>
            <person name="Goodwin L."/>
            <person name="Pitluck S."/>
            <person name="Chertkov O."/>
            <person name="Detter J.C."/>
            <person name="Han C."/>
            <person name="Tapia R."/>
            <person name="Land M."/>
            <person name="Hauser L."/>
            <person name="Kyrpides N."/>
            <person name="Ivanova N."/>
            <person name="Mikhailova N."/>
            <person name="Pagani I."/>
            <person name="Cadillo-Quiroz H."/>
            <person name="Imachi H."/>
            <person name="Zinder S."/>
            <person name="Liu W."/>
            <person name="Woyke T."/>
        </authorList>
    </citation>
    <scope>NUCLEOTIDE SEQUENCE [LARGE SCALE GENOMIC DNA]</scope>
    <source>
        <strain evidence="8">AL-21</strain>
    </source>
</reference>
<dbReference type="PANTHER" id="PTHR40438">
    <property type="entry name" value="PYRUVOYL-DEPENDENT ARGININE DECARBOXYLASE"/>
    <property type="match status" value="1"/>
</dbReference>
<evidence type="ECO:0000313" key="8">
    <source>
        <dbReference type="Proteomes" id="UP000007490"/>
    </source>
</evidence>
<dbReference type="InterPro" id="IPR016104">
    <property type="entry name" value="Pyr-dep_his/arg-deCO2ase"/>
</dbReference>
<feature type="modified residue" description="Pyruvic acid (Ser)" evidence="6">
    <location>
        <position position="38"/>
    </location>
</feature>
<keyword evidence="3 6" id="KW-0456">Lyase</keyword>
<dbReference type="SUPFAM" id="SSF56271">
    <property type="entry name" value="Pyruvoyl-dependent histidine and arginine decarboxylases"/>
    <property type="match status" value="1"/>
</dbReference>
<name>F0T652_METLA</name>
<dbReference type="Gene3D" id="3.50.20.10">
    <property type="entry name" value="Pyruvoyl-Dependent Histidine Decarboxylase, subunit B"/>
    <property type="match status" value="1"/>
</dbReference>
<evidence type="ECO:0000256" key="3">
    <source>
        <dbReference type="ARBA" id="ARBA00023239"/>
    </source>
</evidence>
<dbReference type="InterPro" id="IPR016105">
    <property type="entry name" value="Pyr-dep_his/arg-deCO2ase_sand"/>
</dbReference>
<dbReference type="HOGENOM" id="CLU_114389_2_0_2"/>
<evidence type="ECO:0000313" key="7">
    <source>
        <dbReference type="EMBL" id="ADZ10559.1"/>
    </source>
</evidence>
<feature type="site" description="Cleavage (non-hydrolytic)" evidence="6">
    <location>
        <begin position="37"/>
        <end position="38"/>
    </location>
</feature>
<comment type="similarity">
    <text evidence="1 6">Belongs to the PdaD family.</text>
</comment>
<keyword evidence="4 6" id="KW-0670">Pyruvate</keyword>
<dbReference type="SFLD" id="SFLDG01170">
    <property type="entry name" value="Pyruvoyl-dependent_arginine_de"/>
    <property type="match status" value="1"/>
</dbReference>
<feature type="chain" id="PRO_5023532076" description="Pyruvoyl-dependent arginine decarboxylase subunit alpha" evidence="6">
    <location>
        <begin position="38"/>
        <end position="147"/>
    </location>
</feature>
<accession>F0T652</accession>
<dbReference type="PANTHER" id="PTHR40438:SF1">
    <property type="entry name" value="PYRUVOYL-DEPENDENT ARGININE DECARBOXYLASE"/>
    <property type="match status" value="1"/>
</dbReference>